<name>W2CBM1_9BACT</name>
<organism evidence="1 2">
    <name type="scientific">Tannerella sp. oral taxon BU063 isolate Cell 5</name>
    <dbReference type="NCBI Taxonomy" id="1410950"/>
    <lineage>
        <taxon>Bacteria</taxon>
        <taxon>Pseudomonadati</taxon>
        <taxon>Bacteroidota</taxon>
        <taxon>Bacteroidia</taxon>
        <taxon>Bacteroidales</taxon>
        <taxon>Tannerellaceae</taxon>
        <taxon>Tannerella</taxon>
    </lineage>
</organism>
<proteinExistence type="predicted"/>
<dbReference type="PATRIC" id="fig|1410950.3.peg.1101"/>
<comment type="caution">
    <text evidence="1">The sequence shown here is derived from an EMBL/GenBank/DDBJ whole genome shotgun (WGS) entry which is preliminary data.</text>
</comment>
<feature type="non-terminal residue" evidence="1">
    <location>
        <position position="1"/>
    </location>
</feature>
<sequence length="109" mass="12445">VGAYKKMLSDPNYSPEELSAMAAGYAKLMERSSESLKELKSLVRSGALSMNDKERIELIDRIYNEVKEYRAATSYFTRKNISVSFVRAAKKDEMARVNALYGSADNRYW</sequence>
<dbReference type="AlphaFoldDB" id="W2CBM1"/>
<evidence type="ECO:0000313" key="2">
    <source>
        <dbReference type="Proteomes" id="UP000018872"/>
    </source>
</evidence>
<reference evidence="1 2" key="1">
    <citation type="submission" date="2013-11" db="EMBL/GenBank/DDBJ databases">
        <title>Single cell genomics of uncultured Tannerella BU063 (oral taxon 286).</title>
        <authorList>
            <person name="Beall C.J."/>
            <person name="Campbell A.G."/>
            <person name="Griffen A.L."/>
            <person name="Podar M."/>
            <person name="Leys E.J."/>
        </authorList>
    </citation>
    <scope>NUCLEOTIDE SEQUENCE [LARGE SCALE GENOMIC DNA]</scope>
    <source>
        <strain evidence="1">Cell 5</strain>
    </source>
</reference>
<evidence type="ECO:0008006" key="3">
    <source>
        <dbReference type="Google" id="ProtNLM"/>
    </source>
</evidence>
<dbReference type="EMBL" id="AYYC01000631">
    <property type="protein sequence ID" value="ETK04604.1"/>
    <property type="molecule type" value="Genomic_DNA"/>
</dbReference>
<protein>
    <recommendedName>
        <fullName evidence="3">Conjugate transposon protein</fullName>
    </recommendedName>
</protein>
<evidence type="ECO:0000313" key="1">
    <source>
        <dbReference type="EMBL" id="ETK04604.1"/>
    </source>
</evidence>
<dbReference type="Proteomes" id="UP000018872">
    <property type="component" value="Unassembled WGS sequence"/>
</dbReference>
<accession>W2CBM1</accession>
<gene>
    <name evidence="1" type="ORF">T229_08030</name>
</gene>